<dbReference type="Proteomes" id="UP001525961">
    <property type="component" value="Unassembled WGS sequence"/>
</dbReference>
<dbReference type="PANTHER" id="PTHR31632">
    <property type="entry name" value="IRON TRANSPORTER FTH1"/>
    <property type="match status" value="1"/>
</dbReference>
<evidence type="ECO:0000256" key="4">
    <source>
        <dbReference type="ARBA" id="ARBA00022989"/>
    </source>
</evidence>
<dbReference type="PANTHER" id="PTHR31632:SF2">
    <property type="entry name" value="PLASMA MEMBRANE IRON PERMEASE"/>
    <property type="match status" value="1"/>
</dbReference>
<dbReference type="EMBL" id="JAMXFA010000034">
    <property type="protein sequence ID" value="MCT7980210.1"/>
    <property type="molecule type" value="Genomic_DNA"/>
</dbReference>
<dbReference type="Pfam" id="PF03239">
    <property type="entry name" value="FTR1"/>
    <property type="match status" value="1"/>
</dbReference>
<comment type="similarity">
    <text evidence="2">Belongs to the oxidase-dependent Fe transporter (OFeT) (TC 9.A.10.1) family.</text>
</comment>
<feature type="transmembrane region" description="Helical" evidence="6">
    <location>
        <begin position="145"/>
        <end position="168"/>
    </location>
</feature>
<keyword evidence="4 6" id="KW-1133">Transmembrane helix</keyword>
<feature type="transmembrane region" description="Helical" evidence="6">
    <location>
        <begin position="287"/>
        <end position="307"/>
    </location>
</feature>
<evidence type="ECO:0000256" key="1">
    <source>
        <dbReference type="ARBA" id="ARBA00004141"/>
    </source>
</evidence>
<keyword evidence="5 6" id="KW-0472">Membrane</keyword>
<name>A0ABT2NFV2_9CYAN</name>
<evidence type="ECO:0000256" key="3">
    <source>
        <dbReference type="ARBA" id="ARBA00022692"/>
    </source>
</evidence>
<evidence type="ECO:0000313" key="8">
    <source>
        <dbReference type="Proteomes" id="UP001525961"/>
    </source>
</evidence>
<feature type="transmembrane region" description="Helical" evidence="6">
    <location>
        <begin position="12"/>
        <end position="31"/>
    </location>
</feature>
<reference evidence="7 8" key="1">
    <citation type="journal article" date="2022" name="Front. Microbiol.">
        <title>High genomic differentiation and limited gene flow indicate recent cryptic speciation within the genus Laspinema (cyanobacteria).</title>
        <authorList>
            <person name="Stanojkovic A."/>
            <person name="Skoupy S."/>
            <person name="Skaloud P."/>
            <person name="Dvorak P."/>
        </authorList>
    </citation>
    <scope>NUCLEOTIDE SEQUENCE [LARGE SCALE GENOMIC DNA]</scope>
    <source>
        <strain evidence="7 8">D3b</strain>
    </source>
</reference>
<dbReference type="RefSeq" id="WP_261236716.1">
    <property type="nucleotide sequence ID" value="NZ_JAMXFA010000034.1"/>
</dbReference>
<feature type="transmembrane region" description="Helical" evidence="6">
    <location>
        <begin position="43"/>
        <end position="66"/>
    </location>
</feature>
<sequence>MELSAALPTFLITLREGVEAALVVGIVLACLKKAQQSQLNPWVYAGVGTGIVASGLVGIVFGGILQAVGQSDWRYAPAIAPSLKAGFCLIAIAMLSWMLIWMTKQAKSLKGEVEGAVNAALFAKNTPSPIPEEPGKKSLEYQAGWGVFTLIFIAVLREGFETVVFILAQFERGWTPVLGAFAGLIGAFAIGTLLFKWGVKINLRLFFQIMGVFLLLIVSGLVISALKSANLAVIELSAIAPQFASWCHAGTDSCILGPRVWDATQILPDNRFPGVVLKALFGYRSQLYLVQAVAYLGFLITAGGLYFQSITGKETGIQSSESKRGLSH</sequence>
<feature type="transmembrane region" description="Helical" evidence="6">
    <location>
        <begin position="174"/>
        <end position="195"/>
    </location>
</feature>
<keyword evidence="8" id="KW-1185">Reference proteome</keyword>
<evidence type="ECO:0000256" key="5">
    <source>
        <dbReference type="ARBA" id="ARBA00023136"/>
    </source>
</evidence>
<organism evidence="7 8">
    <name type="scientific">Laspinema olomoucense D3b</name>
    <dbReference type="NCBI Taxonomy" id="2953688"/>
    <lineage>
        <taxon>Bacteria</taxon>
        <taxon>Bacillati</taxon>
        <taxon>Cyanobacteriota</taxon>
        <taxon>Cyanophyceae</taxon>
        <taxon>Oscillatoriophycideae</taxon>
        <taxon>Oscillatoriales</taxon>
        <taxon>Laspinemataceae</taxon>
        <taxon>Laspinema</taxon>
        <taxon>Laspinema olomoucense</taxon>
    </lineage>
</organism>
<gene>
    <name evidence="7" type="ORF">NG792_21015</name>
</gene>
<feature type="transmembrane region" description="Helical" evidence="6">
    <location>
        <begin position="207"/>
        <end position="226"/>
    </location>
</feature>
<evidence type="ECO:0000256" key="2">
    <source>
        <dbReference type="ARBA" id="ARBA00008333"/>
    </source>
</evidence>
<evidence type="ECO:0000256" key="6">
    <source>
        <dbReference type="SAM" id="Phobius"/>
    </source>
</evidence>
<comment type="caution">
    <text evidence="7">The sequence shown here is derived from an EMBL/GenBank/DDBJ whole genome shotgun (WGS) entry which is preliminary data.</text>
</comment>
<dbReference type="InterPro" id="IPR004923">
    <property type="entry name" value="FTR1/Fip1/EfeU"/>
</dbReference>
<evidence type="ECO:0000313" key="7">
    <source>
        <dbReference type="EMBL" id="MCT7980210.1"/>
    </source>
</evidence>
<proteinExistence type="inferred from homology"/>
<comment type="subcellular location">
    <subcellularLocation>
        <location evidence="1">Membrane</location>
        <topology evidence="1">Multi-pass membrane protein</topology>
    </subcellularLocation>
</comment>
<accession>A0ABT2NFV2</accession>
<keyword evidence="3 6" id="KW-0812">Transmembrane</keyword>
<feature type="transmembrane region" description="Helical" evidence="6">
    <location>
        <begin position="78"/>
        <end position="100"/>
    </location>
</feature>
<protein>
    <submittedName>
        <fullName evidence="7">FTR1 family protein</fullName>
    </submittedName>
</protein>